<proteinExistence type="predicted"/>
<organism evidence="1 2">
    <name type="scientific">Crocosphaera watsonii WH 0402</name>
    <dbReference type="NCBI Taxonomy" id="1284629"/>
    <lineage>
        <taxon>Bacteria</taxon>
        <taxon>Bacillati</taxon>
        <taxon>Cyanobacteriota</taxon>
        <taxon>Cyanophyceae</taxon>
        <taxon>Oscillatoriophycideae</taxon>
        <taxon>Chroococcales</taxon>
        <taxon>Aphanothecaceae</taxon>
        <taxon>Crocosphaera</taxon>
    </lineage>
</organism>
<dbReference type="Proteomes" id="UP000018130">
    <property type="component" value="Unassembled WGS sequence"/>
</dbReference>
<reference evidence="1 2" key="2">
    <citation type="submission" date="2013-09" db="EMBL/GenBank/DDBJ databases">
        <title>Whole genome comparison of six Crocosphaera watsonii strains with differing phenotypes.</title>
        <authorList>
            <person name="Bench S.R."/>
            <person name="Heller P."/>
            <person name="Frank I."/>
            <person name="Arciniega M."/>
            <person name="Shilova I.N."/>
            <person name="Zehr J.P."/>
        </authorList>
    </citation>
    <scope>NUCLEOTIDE SEQUENCE [LARGE SCALE GENOMIC DNA]</scope>
    <source>
        <strain evidence="1 2">WH 0402</strain>
    </source>
</reference>
<name>T2JPX9_CROWT</name>
<accession>T2JPX9</accession>
<evidence type="ECO:0000313" key="1">
    <source>
        <dbReference type="EMBL" id="CCQ67933.1"/>
    </source>
</evidence>
<sequence length="40" mass="4582">MINTYRKYQFCPPRDPPLVPPNPVVNDGVLRGVRGDKFQP</sequence>
<reference evidence="1 2" key="1">
    <citation type="submission" date="2013-01" db="EMBL/GenBank/DDBJ databases">
        <authorList>
            <person name="Bench S."/>
        </authorList>
    </citation>
    <scope>NUCLEOTIDE SEQUENCE [LARGE SCALE GENOMIC DNA]</scope>
    <source>
        <strain evidence="1 2">WH 0402</strain>
    </source>
</reference>
<protein>
    <submittedName>
        <fullName evidence="1">Uncharacterized protein</fullName>
    </submittedName>
</protein>
<dbReference type="AlphaFoldDB" id="T2JPX9"/>
<dbReference type="EMBL" id="CAQN01000672">
    <property type="protein sequence ID" value="CCQ67933.1"/>
    <property type="molecule type" value="Genomic_DNA"/>
</dbReference>
<gene>
    <name evidence="1" type="ORF">CWATWH0402_322</name>
</gene>
<comment type="caution">
    <text evidence="1">The sequence shown here is derived from an EMBL/GenBank/DDBJ whole genome shotgun (WGS) entry which is preliminary data.</text>
</comment>
<evidence type="ECO:0000313" key="2">
    <source>
        <dbReference type="Proteomes" id="UP000018130"/>
    </source>
</evidence>